<keyword evidence="3" id="KW-0805">Transcription regulation</keyword>
<dbReference type="SMART" id="SM00906">
    <property type="entry name" value="Fungal_trans"/>
    <property type="match status" value="1"/>
</dbReference>
<dbReference type="InterPro" id="IPR007219">
    <property type="entry name" value="XnlR_reg_dom"/>
</dbReference>
<evidence type="ECO:0000256" key="4">
    <source>
        <dbReference type="ARBA" id="ARBA00023125"/>
    </source>
</evidence>
<dbReference type="InterPro" id="IPR050987">
    <property type="entry name" value="AtrR-like"/>
</dbReference>
<evidence type="ECO:0000259" key="8">
    <source>
        <dbReference type="PROSITE" id="PS50048"/>
    </source>
</evidence>
<dbReference type="GO" id="GO:0006351">
    <property type="term" value="P:DNA-templated transcription"/>
    <property type="evidence" value="ECO:0007669"/>
    <property type="project" value="InterPro"/>
</dbReference>
<keyword evidence="10" id="KW-1185">Reference proteome</keyword>
<evidence type="ECO:0000256" key="3">
    <source>
        <dbReference type="ARBA" id="ARBA00023015"/>
    </source>
</evidence>
<dbReference type="GO" id="GO:0005634">
    <property type="term" value="C:nucleus"/>
    <property type="evidence" value="ECO:0007669"/>
    <property type="project" value="UniProtKB-SubCell"/>
</dbReference>
<dbReference type="GO" id="GO:0000981">
    <property type="term" value="F:DNA-binding transcription factor activity, RNA polymerase II-specific"/>
    <property type="evidence" value="ECO:0007669"/>
    <property type="project" value="InterPro"/>
</dbReference>
<dbReference type="CDD" id="cd00067">
    <property type="entry name" value="GAL4"/>
    <property type="match status" value="1"/>
</dbReference>
<feature type="region of interest" description="Disordered" evidence="7">
    <location>
        <begin position="147"/>
        <end position="169"/>
    </location>
</feature>
<keyword evidence="5" id="KW-0804">Transcription</keyword>
<protein>
    <submittedName>
        <fullName evidence="9">Related to C6 transcription factor</fullName>
    </submittedName>
</protein>
<comment type="caution">
    <text evidence="9">The sequence shown here is derived from an EMBL/GenBank/DDBJ whole genome shotgun (WGS) entry which is preliminary data.</text>
</comment>
<keyword evidence="6" id="KW-0539">Nucleus</keyword>
<dbReference type="AlphaFoldDB" id="A0AAE8N6X7"/>
<evidence type="ECO:0000313" key="10">
    <source>
        <dbReference type="Proteomes" id="UP001187682"/>
    </source>
</evidence>
<name>A0AAE8N6X7_9PEZI</name>
<evidence type="ECO:0000256" key="6">
    <source>
        <dbReference type="ARBA" id="ARBA00023242"/>
    </source>
</evidence>
<organism evidence="9 10">
    <name type="scientific">Cephalotrichum gorgonifer</name>
    <dbReference type="NCBI Taxonomy" id="2041049"/>
    <lineage>
        <taxon>Eukaryota</taxon>
        <taxon>Fungi</taxon>
        <taxon>Dikarya</taxon>
        <taxon>Ascomycota</taxon>
        <taxon>Pezizomycotina</taxon>
        <taxon>Sordariomycetes</taxon>
        <taxon>Hypocreomycetidae</taxon>
        <taxon>Microascales</taxon>
        <taxon>Microascaceae</taxon>
        <taxon>Cephalotrichum</taxon>
    </lineage>
</organism>
<dbReference type="Gene3D" id="4.10.240.10">
    <property type="entry name" value="Zn(2)-C6 fungal-type DNA-binding domain"/>
    <property type="match status" value="1"/>
</dbReference>
<dbReference type="Proteomes" id="UP001187682">
    <property type="component" value="Unassembled WGS sequence"/>
</dbReference>
<evidence type="ECO:0000256" key="7">
    <source>
        <dbReference type="SAM" id="MobiDB-lite"/>
    </source>
</evidence>
<evidence type="ECO:0000256" key="2">
    <source>
        <dbReference type="ARBA" id="ARBA00022723"/>
    </source>
</evidence>
<dbReference type="PANTHER" id="PTHR46910">
    <property type="entry name" value="TRANSCRIPTION FACTOR PDR1"/>
    <property type="match status" value="1"/>
</dbReference>
<keyword evidence="4" id="KW-0238">DNA-binding</keyword>
<reference evidence="9" key="1">
    <citation type="submission" date="2018-03" db="EMBL/GenBank/DDBJ databases">
        <authorList>
            <person name="Guldener U."/>
        </authorList>
    </citation>
    <scope>NUCLEOTIDE SEQUENCE</scope>
</reference>
<keyword evidence="2" id="KW-0479">Metal-binding</keyword>
<dbReference type="PROSITE" id="PS50048">
    <property type="entry name" value="ZN2_CY6_FUNGAL_2"/>
    <property type="match status" value="1"/>
</dbReference>
<dbReference type="SMART" id="SM00066">
    <property type="entry name" value="GAL4"/>
    <property type="match status" value="1"/>
</dbReference>
<sequence length="608" mass="67786">MSKSRADAKERACDACYKRKIQCDAAPSQCNWCKHHGLVCTFDRPYGRRKRTRNPDPTGGYIRQSGTDETPPVKKARGLAFPKSSSPDVGSIQSAGELAKYLPDTGLGGFYFDGLHLGGISSSNGIPFFSKRGYEWIRARVGSATALPKAHTTPPPWQQTEQGQQGSARIDGSWQFPDRSIVEMYRRVFFQSSLSHVFPIIDDTSFTDIIDRAYDVCEDALSLDGIRAKACVLSFLSVLIHMEGKLDSNQSVDGDQCAARAQDLMPQVLAEAHCESVQVCAMLAMHNLYSGNTMAAATFLSIACRFALMLGAHMEPATPGKDGAMPPSNHLRRLFWLCYMFDKDICLRAGYPPVIDDDHCDLSLPQGYKQIDDFNTVKDDSDHFPGDMRLSIIKSQAIRSLYCRRAFRKSDAELLRDIRELDNELETWRTAIPPLHRPTLAPAYRLHLDSAWNKGKKVHLIVIHLEYYFLLALIHSAGGRCRAWAGDEGDQVARVTSSQALALQASRSTIVNLSAAAHVFNCGDFWFFVLYPVYASLTIFCNILLSPLNPQAEGDTRLLLEVPGLIKGMRTHRLDTGDRDRVGQVEEFILELVRLAKCAMANARQKRI</sequence>
<evidence type="ECO:0000313" key="9">
    <source>
        <dbReference type="EMBL" id="SPO06423.1"/>
    </source>
</evidence>
<dbReference type="InterPro" id="IPR036864">
    <property type="entry name" value="Zn2-C6_fun-type_DNA-bd_sf"/>
</dbReference>
<gene>
    <name evidence="9" type="ORF">DNG_09113</name>
</gene>
<dbReference type="PANTHER" id="PTHR46910:SF37">
    <property type="entry name" value="ZN(II)2CYS6 TRANSCRIPTION FACTOR (EUROFUNG)"/>
    <property type="match status" value="1"/>
</dbReference>
<dbReference type="SUPFAM" id="SSF57701">
    <property type="entry name" value="Zn2/Cys6 DNA-binding domain"/>
    <property type="match status" value="1"/>
</dbReference>
<feature type="compositionally biased region" description="Polar residues" evidence="7">
    <location>
        <begin position="158"/>
        <end position="167"/>
    </location>
</feature>
<dbReference type="CDD" id="cd12148">
    <property type="entry name" value="fungal_TF_MHR"/>
    <property type="match status" value="1"/>
</dbReference>
<dbReference type="GO" id="GO:0008270">
    <property type="term" value="F:zinc ion binding"/>
    <property type="evidence" value="ECO:0007669"/>
    <property type="project" value="InterPro"/>
</dbReference>
<dbReference type="Pfam" id="PF04082">
    <property type="entry name" value="Fungal_trans"/>
    <property type="match status" value="1"/>
</dbReference>
<dbReference type="GO" id="GO:0003677">
    <property type="term" value="F:DNA binding"/>
    <property type="evidence" value="ECO:0007669"/>
    <property type="project" value="UniProtKB-KW"/>
</dbReference>
<evidence type="ECO:0000256" key="5">
    <source>
        <dbReference type="ARBA" id="ARBA00023163"/>
    </source>
</evidence>
<comment type="subcellular location">
    <subcellularLocation>
        <location evidence="1">Nucleus</location>
    </subcellularLocation>
</comment>
<accession>A0AAE8N6X7</accession>
<feature type="region of interest" description="Disordered" evidence="7">
    <location>
        <begin position="47"/>
        <end position="73"/>
    </location>
</feature>
<feature type="domain" description="Zn(2)-C6 fungal-type" evidence="8">
    <location>
        <begin position="12"/>
        <end position="42"/>
    </location>
</feature>
<proteinExistence type="predicted"/>
<evidence type="ECO:0000256" key="1">
    <source>
        <dbReference type="ARBA" id="ARBA00004123"/>
    </source>
</evidence>
<dbReference type="InterPro" id="IPR001138">
    <property type="entry name" value="Zn2Cys6_DnaBD"/>
</dbReference>
<dbReference type="EMBL" id="ONZQ02000015">
    <property type="protein sequence ID" value="SPO06423.1"/>
    <property type="molecule type" value="Genomic_DNA"/>
</dbReference>
<dbReference type="Pfam" id="PF00172">
    <property type="entry name" value="Zn_clus"/>
    <property type="match status" value="1"/>
</dbReference>